<name>A0A371P7M0_9BACL</name>
<dbReference type="Proteomes" id="UP000261905">
    <property type="component" value="Unassembled WGS sequence"/>
</dbReference>
<dbReference type="Pfam" id="PF00722">
    <property type="entry name" value="Glyco_hydro_16"/>
    <property type="match status" value="1"/>
</dbReference>
<protein>
    <submittedName>
        <fullName evidence="3">Glycoside hydrolase family 16 protein</fullName>
    </submittedName>
</protein>
<sequence length="269" mass="30847">MDLFDQALKISMLGLDEGSVQGMNKLIWQQDFTDSRTDLSAWNIRLGNDLLDNDGKPIHPGWGNGEQQYYRGDAKNLYIDESGLNLCARREPIETDDGRSFVYTSARLDTKDHFSYQYGKLVIRAKLPVGQGLWPAIWLLPQEQAYGPWPASGEIDIMEARGRLPRQVSGTLHYGKDWDHKKLDEYSYQLEDGTIDQFRDYTLEWNESSIRWLVDGHCFAERTMEPDMPFDKSFYLVLNLAVGGWYDTVAIDEAALPAVMTVSGIWLYK</sequence>
<comment type="caution">
    <text evidence="3">The sequence shown here is derived from an EMBL/GenBank/DDBJ whole genome shotgun (WGS) entry which is preliminary data.</text>
</comment>
<evidence type="ECO:0000256" key="1">
    <source>
        <dbReference type="ARBA" id="ARBA00006865"/>
    </source>
</evidence>
<dbReference type="GO" id="GO:0004553">
    <property type="term" value="F:hydrolase activity, hydrolyzing O-glycosyl compounds"/>
    <property type="evidence" value="ECO:0007669"/>
    <property type="project" value="InterPro"/>
</dbReference>
<proteinExistence type="inferred from homology"/>
<reference evidence="3 4" key="1">
    <citation type="submission" date="2018-08" db="EMBL/GenBank/DDBJ databases">
        <title>Paenibacillus sp. M4BSY-1, whole genome shotgun sequence.</title>
        <authorList>
            <person name="Tuo L."/>
        </authorList>
    </citation>
    <scope>NUCLEOTIDE SEQUENCE [LARGE SCALE GENOMIC DNA]</scope>
    <source>
        <strain evidence="3 4">M4BSY-1</strain>
    </source>
</reference>
<comment type="similarity">
    <text evidence="1">Belongs to the glycosyl hydrolase 16 family.</text>
</comment>
<dbReference type="SUPFAM" id="SSF49899">
    <property type="entry name" value="Concanavalin A-like lectins/glucanases"/>
    <property type="match status" value="1"/>
</dbReference>
<dbReference type="EMBL" id="QUBQ01000004">
    <property type="protein sequence ID" value="REK71943.1"/>
    <property type="molecule type" value="Genomic_DNA"/>
</dbReference>
<dbReference type="PANTHER" id="PTHR10963:SF55">
    <property type="entry name" value="GLYCOSIDE HYDROLASE FAMILY 16 PROTEIN"/>
    <property type="match status" value="1"/>
</dbReference>
<keyword evidence="3" id="KW-0378">Hydrolase</keyword>
<accession>A0A371P7M0</accession>
<keyword evidence="4" id="KW-1185">Reference proteome</keyword>
<dbReference type="InterPro" id="IPR050546">
    <property type="entry name" value="Glycosyl_Hydrlase_16"/>
</dbReference>
<evidence type="ECO:0000313" key="4">
    <source>
        <dbReference type="Proteomes" id="UP000261905"/>
    </source>
</evidence>
<evidence type="ECO:0000259" key="2">
    <source>
        <dbReference type="PROSITE" id="PS51762"/>
    </source>
</evidence>
<dbReference type="InterPro" id="IPR000757">
    <property type="entry name" value="Beta-glucanase-like"/>
</dbReference>
<dbReference type="Gene3D" id="2.60.120.200">
    <property type="match status" value="1"/>
</dbReference>
<organism evidence="3 4">
    <name type="scientific">Paenibacillus paeoniae</name>
    <dbReference type="NCBI Taxonomy" id="2292705"/>
    <lineage>
        <taxon>Bacteria</taxon>
        <taxon>Bacillati</taxon>
        <taxon>Bacillota</taxon>
        <taxon>Bacilli</taxon>
        <taxon>Bacillales</taxon>
        <taxon>Paenibacillaceae</taxon>
        <taxon>Paenibacillus</taxon>
    </lineage>
</organism>
<dbReference type="AlphaFoldDB" id="A0A371P7M0"/>
<dbReference type="PANTHER" id="PTHR10963">
    <property type="entry name" value="GLYCOSYL HYDROLASE-RELATED"/>
    <property type="match status" value="1"/>
</dbReference>
<evidence type="ECO:0000313" key="3">
    <source>
        <dbReference type="EMBL" id="REK71943.1"/>
    </source>
</evidence>
<gene>
    <name evidence="3" type="ORF">DX130_19780</name>
</gene>
<dbReference type="CDD" id="cd08023">
    <property type="entry name" value="GH16_laminarinase_like"/>
    <property type="match status" value="1"/>
</dbReference>
<feature type="domain" description="GH16" evidence="2">
    <location>
        <begin position="26"/>
        <end position="269"/>
    </location>
</feature>
<dbReference type="PROSITE" id="PS51762">
    <property type="entry name" value="GH16_2"/>
    <property type="match status" value="1"/>
</dbReference>
<dbReference type="GO" id="GO:0005975">
    <property type="term" value="P:carbohydrate metabolic process"/>
    <property type="evidence" value="ECO:0007669"/>
    <property type="project" value="InterPro"/>
</dbReference>
<dbReference type="InterPro" id="IPR013320">
    <property type="entry name" value="ConA-like_dom_sf"/>
</dbReference>